<keyword evidence="9" id="KW-1185">Reference proteome</keyword>
<dbReference type="Pfam" id="PF14322">
    <property type="entry name" value="SusD-like_3"/>
    <property type="match status" value="1"/>
</dbReference>
<evidence type="ECO:0000256" key="4">
    <source>
        <dbReference type="ARBA" id="ARBA00023136"/>
    </source>
</evidence>
<protein>
    <submittedName>
        <fullName evidence="8">RagB/SusD family nutrient uptake outer membrane protein</fullName>
    </submittedName>
</protein>
<dbReference type="Pfam" id="PF07980">
    <property type="entry name" value="SusD_RagB"/>
    <property type="match status" value="1"/>
</dbReference>
<evidence type="ECO:0000313" key="9">
    <source>
        <dbReference type="Proteomes" id="UP001610100"/>
    </source>
</evidence>
<keyword evidence="4" id="KW-0472">Membrane</keyword>
<dbReference type="Proteomes" id="UP001610100">
    <property type="component" value="Unassembled WGS sequence"/>
</dbReference>
<keyword evidence="5" id="KW-0998">Cell outer membrane</keyword>
<feature type="domain" description="RagB/SusD" evidence="6">
    <location>
        <begin position="340"/>
        <end position="502"/>
    </location>
</feature>
<comment type="similarity">
    <text evidence="2">Belongs to the SusD family.</text>
</comment>
<dbReference type="RefSeq" id="WP_344742029.1">
    <property type="nucleotide sequence ID" value="NZ_BAABAY010000007.1"/>
</dbReference>
<reference evidence="8 9" key="1">
    <citation type="submission" date="2024-02" db="EMBL/GenBank/DDBJ databases">
        <title>A Gaetbulibacter species isolated from tidal flats and genomic insights of their niches.</title>
        <authorList>
            <person name="Ye Y."/>
        </authorList>
    </citation>
    <scope>NUCLEOTIDE SEQUENCE [LARGE SCALE GENOMIC DNA]</scope>
    <source>
        <strain evidence="8 9">KYW382</strain>
    </source>
</reference>
<evidence type="ECO:0000256" key="3">
    <source>
        <dbReference type="ARBA" id="ARBA00022729"/>
    </source>
</evidence>
<dbReference type="InterPro" id="IPR011990">
    <property type="entry name" value="TPR-like_helical_dom_sf"/>
</dbReference>
<dbReference type="EMBL" id="JBAWKB010000005">
    <property type="protein sequence ID" value="MFH6772931.1"/>
    <property type="molecule type" value="Genomic_DNA"/>
</dbReference>
<feature type="domain" description="SusD-like N-terminal" evidence="7">
    <location>
        <begin position="45"/>
        <end position="227"/>
    </location>
</feature>
<accession>A0ABW7N1I0</accession>
<organism evidence="8 9">
    <name type="scientific">Gaetbulibacter aestuarii</name>
    <dbReference type="NCBI Taxonomy" id="1502358"/>
    <lineage>
        <taxon>Bacteria</taxon>
        <taxon>Pseudomonadati</taxon>
        <taxon>Bacteroidota</taxon>
        <taxon>Flavobacteriia</taxon>
        <taxon>Flavobacteriales</taxon>
        <taxon>Flavobacteriaceae</taxon>
        <taxon>Gaetbulibacter</taxon>
    </lineage>
</organism>
<evidence type="ECO:0000259" key="7">
    <source>
        <dbReference type="Pfam" id="PF14322"/>
    </source>
</evidence>
<keyword evidence="3" id="KW-0732">Signal</keyword>
<gene>
    <name evidence="8" type="ORF">V8G58_13390</name>
</gene>
<evidence type="ECO:0000313" key="8">
    <source>
        <dbReference type="EMBL" id="MFH6772931.1"/>
    </source>
</evidence>
<dbReference type="PROSITE" id="PS51257">
    <property type="entry name" value="PROKAR_LIPOPROTEIN"/>
    <property type="match status" value="1"/>
</dbReference>
<proteinExistence type="inferred from homology"/>
<evidence type="ECO:0000256" key="1">
    <source>
        <dbReference type="ARBA" id="ARBA00004442"/>
    </source>
</evidence>
<dbReference type="InterPro" id="IPR012944">
    <property type="entry name" value="SusD_RagB_dom"/>
</dbReference>
<name>A0ABW7N1I0_9FLAO</name>
<comment type="subcellular location">
    <subcellularLocation>
        <location evidence="1">Cell outer membrane</location>
    </subcellularLocation>
</comment>
<dbReference type="SUPFAM" id="SSF48452">
    <property type="entry name" value="TPR-like"/>
    <property type="match status" value="1"/>
</dbReference>
<comment type="caution">
    <text evidence="8">The sequence shown here is derived from an EMBL/GenBank/DDBJ whole genome shotgun (WGS) entry which is preliminary data.</text>
</comment>
<dbReference type="InterPro" id="IPR033985">
    <property type="entry name" value="SusD-like_N"/>
</dbReference>
<dbReference type="CDD" id="cd08977">
    <property type="entry name" value="SusD"/>
    <property type="match status" value="1"/>
</dbReference>
<evidence type="ECO:0000256" key="2">
    <source>
        <dbReference type="ARBA" id="ARBA00006275"/>
    </source>
</evidence>
<evidence type="ECO:0000256" key="5">
    <source>
        <dbReference type="ARBA" id="ARBA00023237"/>
    </source>
</evidence>
<dbReference type="Gene3D" id="1.25.40.390">
    <property type="match status" value="1"/>
</dbReference>
<evidence type="ECO:0000259" key="6">
    <source>
        <dbReference type="Pfam" id="PF07980"/>
    </source>
</evidence>
<sequence length="529" mass="59361">MKTIDINKIKFIGLLLFSSIVFTSCESYLEEDPLNQVDIGSFYQNESDALAGLTGAYAQLKSGNGYYRQQFLSNLYASSDQGQSSFNHRDFRFGTITNSEPLIERTWIDVYTAIKDANNVIARVPEVPEIDETLRLRILGEARFLRALHYFNLVRCYGEVPLRTTPVKPGEKGLPLSPVVDIYKVIIEDLEFAGQNCWGFNETRNGFTNNIGRVTNAAAHAMLAKVYVQMASSLRTAQAGDTGNEIYLTLTETPDFYYQKAIEQADLALQQPYYRLASDLNEYETIFDAKNGNNFEMLFDIQGASIAGEGTAVSNLFSPRNSGLAGGGFGGVNRLQPQYINKSINKNDLRYLNSIIYFYQDETNTYELGPGLTGYIRTVTATGASAGNFSRVFTSKYIDTDATTEYTSQQNWHVIRLADVYLLRAEALAELNQDPALANDDINVLRTRVGMTDLFDGTGLTMGEFREALLRERGVELFMEGHRWFDLTRMGVYNEYCIRTYGNNVGARGPEDYTWPIPLIESSANDNID</sequence>